<dbReference type="Proteomes" id="UP000503297">
    <property type="component" value="Chromosome"/>
</dbReference>
<keyword evidence="4" id="KW-1003">Cell membrane</keyword>
<reference evidence="9" key="1">
    <citation type="submission" date="2020-05" db="EMBL/GenBank/DDBJ databases">
        <title>Novel species in genus Nocardioides.</title>
        <authorList>
            <person name="Zhang G."/>
        </authorList>
    </citation>
    <scope>NUCLEOTIDE SEQUENCE [LARGE SCALE GENOMIC DNA]</scope>
    <source>
        <strain evidence="9">zg-1050</strain>
    </source>
</reference>
<accession>A0A6M8IWU5</accession>
<dbReference type="GO" id="GO:0033214">
    <property type="term" value="P:siderophore-iron import into cell"/>
    <property type="evidence" value="ECO:0007669"/>
    <property type="project" value="TreeGrafter"/>
</dbReference>
<evidence type="ECO:0000256" key="7">
    <source>
        <dbReference type="ARBA" id="ARBA00023136"/>
    </source>
</evidence>
<dbReference type="PROSITE" id="PS51257">
    <property type="entry name" value="PROKAR_LIPOPROTEIN"/>
    <property type="match status" value="1"/>
</dbReference>
<evidence type="ECO:0000256" key="5">
    <source>
        <dbReference type="ARBA" id="ARBA00022692"/>
    </source>
</evidence>
<keyword evidence="3" id="KW-0813">Transport</keyword>
<evidence type="ECO:0000313" key="9">
    <source>
        <dbReference type="Proteomes" id="UP000503297"/>
    </source>
</evidence>
<evidence type="ECO:0000256" key="6">
    <source>
        <dbReference type="ARBA" id="ARBA00022989"/>
    </source>
</evidence>
<dbReference type="Pfam" id="PF01032">
    <property type="entry name" value="FecCD"/>
    <property type="match status" value="1"/>
</dbReference>
<dbReference type="KEGG" id="bwa:HLV38_03000"/>
<gene>
    <name evidence="8" type="ORF">HLV38_03000</name>
</gene>
<organism evidence="8 9">
    <name type="scientific">Berryella wangjianweii</name>
    <dbReference type="NCBI Taxonomy" id="2734634"/>
    <lineage>
        <taxon>Bacteria</taxon>
        <taxon>Bacillati</taxon>
        <taxon>Actinomycetota</taxon>
        <taxon>Coriobacteriia</taxon>
        <taxon>Eggerthellales</taxon>
        <taxon>Eggerthellaceae</taxon>
        <taxon>Berryella</taxon>
    </lineage>
</organism>
<dbReference type="GO" id="GO:0022857">
    <property type="term" value="F:transmembrane transporter activity"/>
    <property type="evidence" value="ECO:0007669"/>
    <property type="project" value="InterPro"/>
</dbReference>
<dbReference type="CDD" id="cd06550">
    <property type="entry name" value="TM_ABC_iron-siderophores_like"/>
    <property type="match status" value="1"/>
</dbReference>
<sequence>MSQGYRRHTRRRVAVLCAAFVAACAALLLNLFVGASGLTPWELIVALVDPGSVSMRTRAIVWDMRLPMALMGALVGAALAVAGAVMQTMLDNPLASPYTLGVSAGASVGASLAMVMGASSLSLLGSFAIPSLAFVFALLCCGGIYLVGMRGRFSSTALVLAGIGMVFFFQAVQSTLQYIATEEALSGIVFWAFGSLAKASPLNVSILAAVLAVCFVLFMRDGWRLTALCLGDERAEGMGVRVGALRRRLFVLTSLLTATAVSFVGSIGFIGIVGPHVARMLIGQDQRFLLPLSALCGSTLLSVASAASKIILPGAVFPIGIITALVGVPFFFALLLGSGRGVRGAVRQES</sequence>
<protein>
    <submittedName>
        <fullName evidence="8">Iron ABC transporter permease</fullName>
    </submittedName>
</protein>
<evidence type="ECO:0000313" key="8">
    <source>
        <dbReference type="EMBL" id="QKF07205.1"/>
    </source>
</evidence>
<dbReference type="InterPro" id="IPR037294">
    <property type="entry name" value="ABC_BtuC-like"/>
</dbReference>
<keyword evidence="7" id="KW-0472">Membrane</keyword>
<proteinExistence type="inferred from homology"/>
<dbReference type="FunFam" id="1.10.3470.10:FF:000001">
    <property type="entry name" value="Vitamin B12 ABC transporter permease BtuC"/>
    <property type="match status" value="1"/>
</dbReference>
<keyword evidence="5" id="KW-0812">Transmembrane</keyword>
<dbReference type="Gene3D" id="1.10.3470.10">
    <property type="entry name" value="ABC transporter involved in vitamin B12 uptake, BtuC"/>
    <property type="match status" value="1"/>
</dbReference>
<keyword evidence="6" id="KW-1133">Transmembrane helix</keyword>
<comment type="similarity">
    <text evidence="2">Belongs to the binding-protein-dependent transport system permease family. FecCD subfamily.</text>
</comment>
<dbReference type="EMBL" id="CP053716">
    <property type="protein sequence ID" value="QKF07205.1"/>
    <property type="molecule type" value="Genomic_DNA"/>
</dbReference>
<keyword evidence="9" id="KW-1185">Reference proteome</keyword>
<evidence type="ECO:0000256" key="4">
    <source>
        <dbReference type="ARBA" id="ARBA00022475"/>
    </source>
</evidence>
<dbReference type="AlphaFoldDB" id="A0A6M8IWU5"/>
<dbReference type="RefSeq" id="WP_172163229.1">
    <property type="nucleotide sequence ID" value="NZ_CP053716.1"/>
</dbReference>
<evidence type="ECO:0000256" key="3">
    <source>
        <dbReference type="ARBA" id="ARBA00022448"/>
    </source>
</evidence>
<dbReference type="GO" id="GO:0005886">
    <property type="term" value="C:plasma membrane"/>
    <property type="evidence" value="ECO:0007669"/>
    <property type="project" value="UniProtKB-SubCell"/>
</dbReference>
<evidence type="ECO:0000256" key="1">
    <source>
        <dbReference type="ARBA" id="ARBA00004651"/>
    </source>
</evidence>
<dbReference type="SUPFAM" id="SSF81345">
    <property type="entry name" value="ABC transporter involved in vitamin B12 uptake, BtuC"/>
    <property type="match status" value="1"/>
</dbReference>
<comment type="subcellular location">
    <subcellularLocation>
        <location evidence="1">Cell membrane</location>
        <topology evidence="1">Multi-pass membrane protein</topology>
    </subcellularLocation>
</comment>
<evidence type="ECO:0000256" key="2">
    <source>
        <dbReference type="ARBA" id="ARBA00007935"/>
    </source>
</evidence>
<dbReference type="PANTHER" id="PTHR30472">
    <property type="entry name" value="FERRIC ENTEROBACTIN TRANSPORT SYSTEM PERMEASE PROTEIN"/>
    <property type="match status" value="1"/>
</dbReference>
<dbReference type="InterPro" id="IPR000522">
    <property type="entry name" value="ABC_transptr_permease_BtuC"/>
</dbReference>
<dbReference type="PANTHER" id="PTHR30472:SF25">
    <property type="entry name" value="ABC TRANSPORTER PERMEASE PROTEIN MJ0876-RELATED"/>
    <property type="match status" value="1"/>
</dbReference>
<name>A0A6M8IWU5_9ACTN</name>